<evidence type="ECO:0000256" key="1">
    <source>
        <dbReference type="ARBA" id="ARBA00023015"/>
    </source>
</evidence>
<dbReference type="Proteomes" id="UP000029121">
    <property type="component" value="Unassembled WGS sequence"/>
</dbReference>
<dbReference type="EMBL" id="KB870809">
    <property type="protein sequence ID" value="EOA23349.1"/>
    <property type="molecule type" value="Genomic_DNA"/>
</dbReference>
<accession>R0H259</accession>
<dbReference type="InterPro" id="IPR036093">
    <property type="entry name" value="NAC_dom_sf"/>
</dbReference>
<dbReference type="PANTHER" id="PTHR31714:SF10">
    <property type="entry name" value="F-BOX ASSOCIATED UBIQUITINATION EFFECTOR FAMILY PROTEIN-RELATED"/>
    <property type="match status" value="1"/>
</dbReference>
<protein>
    <recommendedName>
        <fullName evidence="6">NAC domain-containing protein</fullName>
    </recommendedName>
</protein>
<evidence type="ECO:0000259" key="6">
    <source>
        <dbReference type="PROSITE" id="PS51005"/>
    </source>
</evidence>
<dbReference type="GO" id="GO:0003677">
    <property type="term" value="F:DNA binding"/>
    <property type="evidence" value="ECO:0007669"/>
    <property type="project" value="UniProtKB-KW"/>
</dbReference>
<feature type="compositionally biased region" description="Low complexity" evidence="5">
    <location>
        <begin position="16"/>
        <end position="25"/>
    </location>
</feature>
<dbReference type="InterPro" id="IPR003441">
    <property type="entry name" value="NAC-dom"/>
</dbReference>
<organism evidence="7 8">
    <name type="scientific">Capsella rubella</name>
    <dbReference type="NCBI Taxonomy" id="81985"/>
    <lineage>
        <taxon>Eukaryota</taxon>
        <taxon>Viridiplantae</taxon>
        <taxon>Streptophyta</taxon>
        <taxon>Embryophyta</taxon>
        <taxon>Tracheophyta</taxon>
        <taxon>Spermatophyta</taxon>
        <taxon>Magnoliopsida</taxon>
        <taxon>eudicotyledons</taxon>
        <taxon>Gunneridae</taxon>
        <taxon>Pentapetalae</taxon>
        <taxon>rosids</taxon>
        <taxon>malvids</taxon>
        <taxon>Brassicales</taxon>
        <taxon>Brassicaceae</taxon>
        <taxon>Camelineae</taxon>
        <taxon>Capsella</taxon>
    </lineage>
</organism>
<dbReference type="SUPFAM" id="SSF101941">
    <property type="entry name" value="NAC domain"/>
    <property type="match status" value="1"/>
</dbReference>
<sequence length="520" mass="59960">MPSSSSADDHSPSSPPSTGLSLPPGFHYTPTNKEVILLLERKQDYLDGNRNSSINLPIHRVNIYDSNPQQLSAEYTKGNSTDWFFISKMNMMGKSETRHKREGNDGYWHQTVASIKIDAGEGLIGKKTSLTYFLGRRPHGIKTNWLMHEYWISQSPTGGGDVKDYAMCKIYVSPQAPKQDKSEEEANERKKKKTEETENERKKKKALRNKVEQQQQPEYHQQQQFWPIPRDYYQNIAYQEQLLFQPAPLDSCQPKPRDLAHQQHQFWSAQPHNVASQQLQFQPPPRDSSQPQLRDLAHQQHQFWSAQPHDVQQLQFQPPPRDSSQPQLRDLAYQQQQFWSAYQQLQFQPPPRDSSQPQPRDLAYQQQQYWPGPRDSYQQQHCGMVTTTPLEEEDVTQSQQQQPSVAPPPQGQDSRSGMEMTQEDEYKVEMFRDLIRELCNNNEEEDGVVTQQQQQSTPVLPPPPPPPQGQDPTSGNVMTDQDGSHGLFNDDLWNPDNFFDIDELLGDFEKGHDVCGPEKS</sequence>
<reference evidence="8" key="1">
    <citation type="journal article" date="2013" name="Nat. Genet.">
        <title>The Capsella rubella genome and the genomic consequences of rapid mating system evolution.</title>
        <authorList>
            <person name="Slotte T."/>
            <person name="Hazzouri K.M."/>
            <person name="Agren J.A."/>
            <person name="Koenig D."/>
            <person name="Maumus F."/>
            <person name="Guo Y.L."/>
            <person name="Steige K."/>
            <person name="Platts A.E."/>
            <person name="Escobar J.S."/>
            <person name="Newman L.K."/>
            <person name="Wang W."/>
            <person name="Mandakova T."/>
            <person name="Vello E."/>
            <person name="Smith L.M."/>
            <person name="Henz S.R."/>
            <person name="Steffen J."/>
            <person name="Takuno S."/>
            <person name="Brandvain Y."/>
            <person name="Coop G."/>
            <person name="Andolfatto P."/>
            <person name="Hu T.T."/>
            <person name="Blanchette M."/>
            <person name="Clark R.M."/>
            <person name="Quesneville H."/>
            <person name="Nordborg M."/>
            <person name="Gaut B.S."/>
            <person name="Lysak M.A."/>
            <person name="Jenkins J."/>
            <person name="Grimwood J."/>
            <person name="Chapman J."/>
            <person name="Prochnik S."/>
            <person name="Shu S."/>
            <person name="Rokhsar D."/>
            <person name="Schmutz J."/>
            <person name="Weigel D."/>
            <person name="Wright S.I."/>
        </authorList>
    </citation>
    <scope>NUCLEOTIDE SEQUENCE [LARGE SCALE GENOMIC DNA]</scope>
    <source>
        <strain evidence="8">cv. Monte Gargano</strain>
    </source>
</reference>
<feature type="region of interest" description="Disordered" evidence="5">
    <location>
        <begin position="272"/>
        <end position="328"/>
    </location>
</feature>
<evidence type="ECO:0000256" key="3">
    <source>
        <dbReference type="ARBA" id="ARBA00023163"/>
    </source>
</evidence>
<feature type="region of interest" description="Disordered" evidence="5">
    <location>
        <begin position="1"/>
        <end position="25"/>
    </location>
</feature>
<feature type="domain" description="NAC" evidence="6">
    <location>
        <begin position="22"/>
        <end position="173"/>
    </location>
</feature>
<feature type="region of interest" description="Disordered" evidence="5">
    <location>
        <begin position="444"/>
        <end position="495"/>
    </location>
</feature>
<dbReference type="STRING" id="81985.R0H259"/>
<proteinExistence type="predicted"/>
<dbReference type="Pfam" id="PF02365">
    <property type="entry name" value="NAM"/>
    <property type="match status" value="1"/>
</dbReference>
<feature type="region of interest" description="Disordered" evidence="5">
    <location>
        <begin position="390"/>
        <end position="422"/>
    </location>
</feature>
<evidence type="ECO:0000313" key="8">
    <source>
        <dbReference type="Proteomes" id="UP000029121"/>
    </source>
</evidence>
<keyword evidence="1" id="KW-0805">Transcription regulation</keyword>
<feature type="compositionally biased region" description="Polar residues" evidence="5">
    <location>
        <begin position="272"/>
        <end position="292"/>
    </location>
</feature>
<evidence type="ECO:0000256" key="4">
    <source>
        <dbReference type="ARBA" id="ARBA00023242"/>
    </source>
</evidence>
<evidence type="ECO:0000313" key="7">
    <source>
        <dbReference type="EMBL" id="EOA23349.1"/>
    </source>
</evidence>
<keyword evidence="2" id="KW-0238">DNA-binding</keyword>
<dbReference type="Gene3D" id="2.170.150.80">
    <property type="entry name" value="NAC domain"/>
    <property type="match status" value="1"/>
</dbReference>
<evidence type="ECO:0000256" key="2">
    <source>
        <dbReference type="ARBA" id="ARBA00023125"/>
    </source>
</evidence>
<gene>
    <name evidence="7" type="ORF">CARUB_v10019452mg</name>
</gene>
<dbReference type="GO" id="GO:0006355">
    <property type="term" value="P:regulation of DNA-templated transcription"/>
    <property type="evidence" value="ECO:0007669"/>
    <property type="project" value="InterPro"/>
</dbReference>
<feature type="region of interest" description="Disordered" evidence="5">
    <location>
        <begin position="176"/>
        <end position="224"/>
    </location>
</feature>
<dbReference type="AlphaFoldDB" id="R0H259"/>
<dbReference type="PROSITE" id="PS51005">
    <property type="entry name" value="NAC"/>
    <property type="match status" value="1"/>
</dbReference>
<name>R0H259_9BRAS</name>
<keyword evidence="8" id="KW-1185">Reference proteome</keyword>
<feature type="compositionally biased region" description="Polar residues" evidence="5">
    <location>
        <begin position="299"/>
        <end position="327"/>
    </location>
</feature>
<dbReference type="PANTHER" id="PTHR31714">
    <property type="entry name" value="F-BOX ASSOCIATED UBIQUITINATION EFFECTOR FAMILY PROTEIN-RELATED"/>
    <property type="match status" value="1"/>
</dbReference>
<evidence type="ECO:0000256" key="5">
    <source>
        <dbReference type="SAM" id="MobiDB-lite"/>
    </source>
</evidence>
<feature type="compositionally biased region" description="Pro residues" evidence="5">
    <location>
        <begin position="459"/>
        <end position="469"/>
    </location>
</feature>
<keyword evidence="4" id="KW-0539">Nucleus</keyword>
<feature type="compositionally biased region" description="Low complexity" evidence="5">
    <location>
        <begin position="448"/>
        <end position="458"/>
    </location>
</feature>
<keyword evidence="3" id="KW-0804">Transcription</keyword>
<feature type="compositionally biased region" description="Low complexity" evidence="5">
    <location>
        <begin position="213"/>
        <end position="224"/>
    </location>
</feature>